<dbReference type="EMBL" id="AZCN01000085">
    <property type="protein sequence ID" value="KRK14396.1"/>
    <property type="molecule type" value="Genomic_DNA"/>
</dbReference>
<name>A0A0R1EXW6_9LACO</name>
<dbReference type="eggNOG" id="ENOG50337QZ">
    <property type="taxonomic scope" value="Bacteria"/>
</dbReference>
<dbReference type="PATRIC" id="fig|913848.6.peg.2488"/>
<evidence type="ECO:0000313" key="2">
    <source>
        <dbReference type="Proteomes" id="UP000051181"/>
    </source>
</evidence>
<reference evidence="1 2" key="1">
    <citation type="journal article" date="2015" name="Genome Announc.">
        <title>Expanding the biotechnology potential of lactobacilli through comparative genomics of 213 strains and associated genera.</title>
        <authorList>
            <person name="Sun Z."/>
            <person name="Harris H.M."/>
            <person name="McCann A."/>
            <person name="Guo C."/>
            <person name="Argimon S."/>
            <person name="Zhang W."/>
            <person name="Yang X."/>
            <person name="Jeffery I.B."/>
            <person name="Cooney J.C."/>
            <person name="Kagawa T.F."/>
            <person name="Liu W."/>
            <person name="Song Y."/>
            <person name="Salvetti E."/>
            <person name="Wrobel A."/>
            <person name="Rasinkangas P."/>
            <person name="Parkhill J."/>
            <person name="Rea M.C."/>
            <person name="O'Sullivan O."/>
            <person name="Ritari J."/>
            <person name="Douillard F.P."/>
            <person name="Paul Ross R."/>
            <person name="Yang R."/>
            <person name="Briner A.E."/>
            <person name="Felis G.E."/>
            <person name="de Vos W.M."/>
            <person name="Barrangou R."/>
            <person name="Klaenhammer T.R."/>
            <person name="Caufield P.W."/>
            <person name="Cui Y."/>
            <person name="Zhang H."/>
            <person name="O'Toole P.W."/>
        </authorList>
    </citation>
    <scope>NUCLEOTIDE SEQUENCE [LARGE SCALE GENOMIC DNA]</scope>
    <source>
        <strain evidence="1 2">DSM 20001</strain>
    </source>
</reference>
<gene>
    <name evidence="1" type="ORF">FD22_GL002439</name>
</gene>
<accession>A0A0R1EXW6</accession>
<comment type="caution">
    <text evidence="1">The sequence shown here is derived from an EMBL/GenBank/DDBJ whole genome shotgun (WGS) entry which is preliminary data.</text>
</comment>
<organism evidence="1 2">
    <name type="scientific">Loigolactobacillus coryniformis subsp. coryniformis KCTC 3167 = DSM 20001</name>
    <dbReference type="NCBI Taxonomy" id="913848"/>
    <lineage>
        <taxon>Bacteria</taxon>
        <taxon>Bacillati</taxon>
        <taxon>Bacillota</taxon>
        <taxon>Bacilli</taxon>
        <taxon>Lactobacillales</taxon>
        <taxon>Lactobacillaceae</taxon>
        <taxon>Loigolactobacillus</taxon>
    </lineage>
</organism>
<dbReference type="AlphaFoldDB" id="A0A0R1EXW6"/>
<dbReference type="Proteomes" id="UP000051181">
    <property type="component" value="Unassembled WGS sequence"/>
</dbReference>
<sequence>MEPQVENSPSWLNIGKFVPSDDHAKNRIISIITTAIAAGENSSSRLKVKRIQQLNPEFKLVTLIATSIAAGDAPDKKFIVKSVQRKID</sequence>
<proteinExistence type="predicted"/>
<protein>
    <submittedName>
        <fullName evidence="1">Uncharacterized protein</fullName>
    </submittedName>
</protein>
<evidence type="ECO:0000313" key="1">
    <source>
        <dbReference type="EMBL" id="KRK14396.1"/>
    </source>
</evidence>